<protein>
    <submittedName>
        <fullName evidence="2">Uncharacterized protein</fullName>
    </submittedName>
</protein>
<dbReference type="EMBL" id="WNTK01000006">
    <property type="protein sequence ID" value="KAG9481507.1"/>
    <property type="molecule type" value="Genomic_DNA"/>
</dbReference>
<name>A0A8J6K6D5_ELECQ</name>
<evidence type="ECO:0000313" key="3">
    <source>
        <dbReference type="Proteomes" id="UP000770717"/>
    </source>
</evidence>
<dbReference type="AlphaFoldDB" id="A0A8J6K6D5"/>
<organism evidence="2 3">
    <name type="scientific">Eleutherodactylus coqui</name>
    <name type="common">Puerto Rican coqui</name>
    <dbReference type="NCBI Taxonomy" id="57060"/>
    <lineage>
        <taxon>Eukaryota</taxon>
        <taxon>Metazoa</taxon>
        <taxon>Chordata</taxon>
        <taxon>Craniata</taxon>
        <taxon>Vertebrata</taxon>
        <taxon>Euteleostomi</taxon>
        <taxon>Amphibia</taxon>
        <taxon>Batrachia</taxon>
        <taxon>Anura</taxon>
        <taxon>Neobatrachia</taxon>
        <taxon>Hyloidea</taxon>
        <taxon>Eleutherodactylidae</taxon>
        <taxon>Eleutherodactylinae</taxon>
        <taxon>Eleutherodactylus</taxon>
        <taxon>Eleutherodactylus</taxon>
    </lineage>
</organism>
<dbReference type="Proteomes" id="UP000770717">
    <property type="component" value="Unassembled WGS sequence"/>
</dbReference>
<keyword evidence="1" id="KW-0175">Coiled coil</keyword>
<gene>
    <name evidence="2" type="ORF">GDO78_010633</name>
</gene>
<evidence type="ECO:0000256" key="1">
    <source>
        <dbReference type="SAM" id="Coils"/>
    </source>
</evidence>
<reference evidence="2" key="1">
    <citation type="thesis" date="2020" institute="ProQuest LLC" country="789 East Eisenhower Parkway, Ann Arbor, MI, USA">
        <title>Comparative Genomics and Chromosome Evolution.</title>
        <authorList>
            <person name="Mudd A.B."/>
        </authorList>
    </citation>
    <scope>NUCLEOTIDE SEQUENCE</scope>
    <source>
        <strain evidence="2">HN-11 Male</strain>
        <tissue evidence="2">Kidney and liver</tissue>
    </source>
</reference>
<sequence>MEVPKAFDNRACNLQLKRSSASTNVSILNLTKSDSFRFETSRNNLSSFSETSDWEEYAKSQTESAELLENLEQRQQEVEELEKTCKKLEVMCVGGGQFYKELHR</sequence>
<dbReference type="OrthoDB" id="9898338at2759"/>
<comment type="caution">
    <text evidence="2">The sequence shown here is derived from an EMBL/GenBank/DDBJ whole genome shotgun (WGS) entry which is preliminary data.</text>
</comment>
<proteinExistence type="predicted"/>
<feature type="coiled-coil region" evidence="1">
    <location>
        <begin position="57"/>
        <end position="91"/>
    </location>
</feature>
<accession>A0A8J6K6D5</accession>
<evidence type="ECO:0000313" key="2">
    <source>
        <dbReference type="EMBL" id="KAG9481507.1"/>
    </source>
</evidence>
<keyword evidence="3" id="KW-1185">Reference proteome</keyword>